<evidence type="ECO:0000256" key="2">
    <source>
        <dbReference type="ARBA" id="ARBA00004184"/>
    </source>
</evidence>
<dbReference type="RefSeq" id="XP_015944150.1">
    <property type="nucleotide sequence ID" value="XM_016088664.3"/>
</dbReference>
<dbReference type="Pfam" id="PF00651">
    <property type="entry name" value="BTB"/>
    <property type="match status" value="1"/>
</dbReference>
<dbReference type="CDD" id="cd18186">
    <property type="entry name" value="BTB_POZ_ZBTB_KLHL-like"/>
    <property type="match status" value="1"/>
</dbReference>
<gene>
    <name evidence="7" type="primary">LOC107469285</name>
</gene>
<dbReference type="SMART" id="SM00225">
    <property type="entry name" value="BTB"/>
    <property type="match status" value="1"/>
</dbReference>
<dbReference type="AlphaFoldDB" id="A0A6P4BW60"/>
<dbReference type="GO" id="GO:0012505">
    <property type="term" value="C:endomembrane system"/>
    <property type="evidence" value="ECO:0007669"/>
    <property type="project" value="UniProtKB-SubCell"/>
</dbReference>
<protein>
    <submittedName>
        <fullName evidence="7">BTB/POZ domain-containing protein At3g56230 isoform X1</fullName>
    </submittedName>
</protein>
<comment type="pathway">
    <text evidence="3">Protein modification; protein ubiquitination.</text>
</comment>
<dbReference type="GeneID" id="107469285"/>
<name>A0A6P4BW60_ARADU</name>
<dbReference type="Gene3D" id="1.25.40.420">
    <property type="match status" value="1"/>
</dbReference>
<evidence type="ECO:0000313" key="6">
    <source>
        <dbReference type="Proteomes" id="UP000515211"/>
    </source>
</evidence>
<dbReference type="SMR" id="A0A6P4BW60"/>
<dbReference type="PANTHER" id="PTHR47274">
    <property type="entry name" value="BTB/POZ DOMAIN CONTAINING PROTEIN, EXPRESSED-RELATED"/>
    <property type="match status" value="1"/>
</dbReference>
<comment type="subcellular location">
    <subcellularLocation>
        <location evidence="2">Endomembrane system</location>
        <topology evidence="2">Peripheral membrane protein</topology>
    </subcellularLocation>
</comment>
<sequence>MDCCVCTSMPLILRPPRNSICGACYEGARTIINMINNLETEKTKQNTNPNNNNNGSLASRRNSSKTLDDCIRWWSEQIEILNQQKEDLGFLRGIVTAFKEQIHTDILVSPGGHGLPIPAHKSVLATRSEIFKNMLECDECKAAPNNQTITIPDLNHEELSSLLEFLYSGTLPEETIAKDVYALSRAADKYAIPHLLRHCERYLLSSLDTSNALQTLEIADVCSSHNLKETTLVFLVKNIEHVVSSPRFEAFVHRNPHLTVQLVSRAFANGSK</sequence>
<evidence type="ECO:0000259" key="5">
    <source>
        <dbReference type="PROSITE" id="PS50097"/>
    </source>
</evidence>
<keyword evidence="6" id="KW-1185">Reference proteome</keyword>
<dbReference type="KEGG" id="adu:107469285"/>
<dbReference type="OrthoDB" id="6359943at2759"/>
<evidence type="ECO:0000256" key="1">
    <source>
        <dbReference type="ARBA" id="ARBA00002668"/>
    </source>
</evidence>
<dbReference type="PROSITE" id="PS50097">
    <property type="entry name" value="BTB"/>
    <property type="match status" value="1"/>
</dbReference>
<evidence type="ECO:0000256" key="3">
    <source>
        <dbReference type="ARBA" id="ARBA00004906"/>
    </source>
</evidence>
<dbReference type="InterPro" id="IPR011333">
    <property type="entry name" value="SKP1/BTB/POZ_sf"/>
</dbReference>
<reference evidence="6" key="1">
    <citation type="journal article" date="2016" name="Nat. Genet.">
        <title>The genome sequences of Arachis duranensis and Arachis ipaensis, the diploid ancestors of cultivated peanut.</title>
        <authorList>
            <person name="Bertioli D.J."/>
            <person name="Cannon S.B."/>
            <person name="Froenicke L."/>
            <person name="Huang G."/>
            <person name="Farmer A.D."/>
            <person name="Cannon E.K."/>
            <person name="Liu X."/>
            <person name="Gao D."/>
            <person name="Clevenger J."/>
            <person name="Dash S."/>
            <person name="Ren L."/>
            <person name="Moretzsohn M.C."/>
            <person name="Shirasawa K."/>
            <person name="Huang W."/>
            <person name="Vidigal B."/>
            <person name="Abernathy B."/>
            <person name="Chu Y."/>
            <person name="Niederhuth C.E."/>
            <person name="Umale P."/>
            <person name="Araujo A.C."/>
            <person name="Kozik A."/>
            <person name="Kim K.D."/>
            <person name="Burow M.D."/>
            <person name="Varshney R.K."/>
            <person name="Wang X."/>
            <person name="Zhang X."/>
            <person name="Barkley N."/>
            <person name="Guimaraes P.M."/>
            <person name="Isobe S."/>
            <person name="Guo B."/>
            <person name="Liao B."/>
            <person name="Stalker H.T."/>
            <person name="Schmitz R.J."/>
            <person name="Scheffler B.E."/>
            <person name="Leal-Bertioli S.C."/>
            <person name="Xun X."/>
            <person name="Jackson S.A."/>
            <person name="Michelmore R."/>
            <person name="Ozias-Akins P."/>
        </authorList>
    </citation>
    <scope>NUCLEOTIDE SEQUENCE [LARGE SCALE GENOMIC DNA]</scope>
    <source>
        <strain evidence="6">cv. V14167</strain>
    </source>
</reference>
<dbReference type="InterPro" id="IPR000210">
    <property type="entry name" value="BTB/POZ_dom"/>
</dbReference>
<dbReference type="Proteomes" id="UP000515211">
    <property type="component" value="Chromosome 10"/>
</dbReference>
<reference evidence="7" key="2">
    <citation type="submission" date="2025-08" db="UniProtKB">
        <authorList>
            <consortium name="RefSeq"/>
        </authorList>
    </citation>
    <scope>IDENTIFICATION</scope>
    <source>
        <tissue evidence="7">Whole plant</tissue>
    </source>
</reference>
<feature type="domain" description="BTB" evidence="5">
    <location>
        <begin position="104"/>
        <end position="175"/>
    </location>
</feature>
<dbReference type="SUPFAM" id="SSF54695">
    <property type="entry name" value="POZ domain"/>
    <property type="match status" value="1"/>
</dbReference>
<accession>A0A6P4BW60</accession>
<evidence type="ECO:0000313" key="7">
    <source>
        <dbReference type="RefSeq" id="XP_015944150.1"/>
    </source>
</evidence>
<proteinExistence type="predicted"/>
<dbReference type="PANTHER" id="PTHR47274:SF1">
    <property type="entry name" value="BTB_POZ DOMAIN CONTAINING PROTEIN, EXPRESSED"/>
    <property type="match status" value="1"/>
</dbReference>
<dbReference type="Gene3D" id="3.30.710.10">
    <property type="entry name" value="Potassium Channel Kv1.1, Chain A"/>
    <property type="match status" value="1"/>
</dbReference>
<dbReference type="InterPro" id="IPR044784">
    <property type="entry name" value="At1g01640-like"/>
</dbReference>
<dbReference type="CDD" id="cd14733">
    <property type="entry name" value="BACK"/>
    <property type="match status" value="1"/>
</dbReference>
<evidence type="ECO:0000256" key="4">
    <source>
        <dbReference type="SAM" id="MobiDB-lite"/>
    </source>
</evidence>
<comment type="function">
    <text evidence="1">May act as a substrate-specific adapter of an E3 ubiquitin-protein ligase complex (CUL3-RBX1-BTB) which mediates the ubiquitination and subsequent proteasomal degradation of target proteins.</text>
</comment>
<organism evidence="6 7">
    <name type="scientific">Arachis duranensis</name>
    <name type="common">Wild peanut</name>
    <dbReference type="NCBI Taxonomy" id="130453"/>
    <lineage>
        <taxon>Eukaryota</taxon>
        <taxon>Viridiplantae</taxon>
        <taxon>Streptophyta</taxon>
        <taxon>Embryophyta</taxon>
        <taxon>Tracheophyta</taxon>
        <taxon>Spermatophyta</taxon>
        <taxon>Magnoliopsida</taxon>
        <taxon>eudicotyledons</taxon>
        <taxon>Gunneridae</taxon>
        <taxon>Pentapetalae</taxon>
        <taxon>rosids</taxon>
        <taxon>fabids</taxon>
        <taxon>Fabales</taxon>
        <taxon>Fabaceae</taxon>
        <taxon>Papilionoideae</taxon>
        <taxon>50 kb inversion clade</taxon>
        <taxon>dalbergioids sensu lato</taxon>
        <taxon>Dalbergieae</taxon>
        <taxon>Pterocarpus clade</taxon>
        <taxon>Arachis</taxon>
    </lineage>
</organism>
<feature type="region of interest" description="Disordered" evidence="4">
    <location>
        <begin position="42"/>
        <end position="62"/>
    </location>
</feature>